<sequence>MRRFTLEDFYYGEGGLRCEDVTLAEIAASA</sequence>
<accession>A0A6J4QH56</accession>
<feature type="non-terminal residue" evidence="1">
    <location>
        <position position="30"/>
    </location>
</feature>
<evidence type="ECO:0000313" key="1">
    <source>
        <dbReference type="EMBL" id="CAA9443083.1"/>
    </source>
</evidence>
<name>A0A6J4QH56_9ACTN</name>
<dbReference type="AlphaFoldDB" id="A0A6J4QH56"/>
<proteinExistence type="predicted"/>
<gene>
    <name evidence="1" type="ORF">AVDCRST_MAG37-1554</name>
</gene>
<reference evidence="1" key="1">
    <citation type="submission" date="2020-02" db="EMBL/GenBank/DDBJ databases">
        <authorList>
            <person name="Meier V. D."/>
        </authorList>
    </citation>
    <scope>NUCLEOTIDE SEQUENCE</scope>
    <source>
        <strain evidence="1">AVDCRST_MAG37</strain>
    </source>
</reference>
<organism evidence="1">
    <name type="scientific">uncultured Rubrobacteraceae bacterium</name>
    <dbReference type="NCBI Taxonomy" id="349277"/>
    <lineage>
        <taxon>Bacteria</taxon>
        <taxon>Bacillati</taxon>
        <taxon>Actinomycetota</taxon>
        <taxon>Rubrobacteria</taxon>
        <taxon>Rubrobacterales</taxon>
        <taxon>Rubrobacteraceae</taxon>
        <taxon>environmental samples</taxon>
    </lineage>
</organism>
<dbReference type="EMBL" id="CADCVD010000067">
    <property type="protein sequence ID" value="CAA9443083.1"/>
    <property type="molecule type" value="Genomic_DNA"/>
</dbReference>
<protein>
    <submittedName>
        <fullName evidence="1">Uncharacterized protein</fullName>
    </submittedName>
</protein>